<name>G8TS31_SULAD</name>
<comment type="pathway">
    <text evidence="1 6">Amino-acid biosynthesis; L-arginine biosynthesis; L-arginine from L-ornithine and carbamoyl phosphate: step 3/3.</text>
</comment>
<feature type="domain" description="Argininosuccinate lyase C-terminal" evidence="8">
    <location>
        <begin position="364"/>
        <end position="389"/>
    </location>
</feature>
<evidence type="ECO:0000256" key="5">
    <source>
        <dbReference type="ARBA" id="ARBA00023239"/>
    </source>
</evidence>
<dbReference type="GO" id="GO:0005829">
    <property type="term" value="C:cytosol"/>
    <property type="evidence" value="ECO:0007669"/>
    <property type="project" value="TreeGrafter"/>
</dbReference>
<gene>
    <name evidence="6" type="primary">argH</name>
    <name evidence="9" type="ordered locus">Sulac_0854</name>
</gene>
<proteinExistence type="inferred from homology"/>
<dbReference type="UniPathway" id="UPA00068">
    <property type="reaction ID" value="UER00114"/>
</dbReference>
<dbReference type="InterPro" id="IPR029419">
    <property type="entry name" value="Arg_succ_lyase_C"/>
</dbReference>
<organism evidence="9 10">
    <name type="scientific">Sulfobacillus acidophilus (strain ATCC 700253 / DSM 10332 / NAL)</name>
    <dbReference type="NCBI Taxonomy" id="679936"/>
    <lineage>
        <taxon>Bacteria</taxon>
        <taxon>Bacillati</taxon>
        <taxon>Bacillota</taxon>
        <taxon>Clostridia</taxon>
        <taxon>Eubacteriales</taxon>
        <taxon>Clostridiales Family XVII. Incertae Sedis</taxon>
        <taxon>Sulfobacillus</taxon>
    </lineage>
</organism>
<dbReference type="GO" id="GO:0004056">
    <property type="term" value="F:argininosuccinate lyase activity"/>
    <property type="evidence" value="ECO:0007669"/>
    <property type="project" value="UniProtKB-UniRule"/>
</dbReference>
<evidence type="ECO:0000256" key="3">
    <source>
        <dbReference type="ARBA" id="ARBA00022571"/>
    </source>
</evidence>
<evidence type="ECO:0000313" key="10">
    <source>
        <dbReference type="Proteomes" id="UP000005439"/>
    </source>
</evidence>
<evidence type="ECO:0000256" key="1">
    <source>
        <dbReference type="ARBA" id="ARBA00004941"/>
    </source>
</evidence>
<keyword evidence="4 6" id="KW-0028">Amino-acid biosynthesis</keyword>
<dbReference type="Gene3D" id="1.10.275.10">
    <property type="entry name" value="Fumarase/aspartase (N-terminal domain)"/>
    <property type="match status" value="1"/>
</dbReference>
<keyword evidence="3 6" id="KW-0055">Arginine biosynthesis</keyword>
<dbReference type="GO" id="GO:0042450">
    <property type="term" value="P:L-arginine biosynthetic process via ornithine"/>
    <property type="evidence" value="ECO:0007669"/>
    <property type="project" value="UniProtKB-UniRule"/>
</dbReference>
<dbReference type="PROSITE" id="PS00163">
    <property type="entry name" value="FUMARATE_LYASES"/>
    <property type="match status" value="1"/>
</dbReference>
<dbReference type="EMBL" id="CP003179">
    <property type="protein sequence ID" value="AEW04357.1"/>
    <property type="molecule type" value="Genomic_DNA"/>
</dbReference>
<comment type="subcellular location">
    <subcellularLocation>
        <location evidence="6">Cytoplasm</location>
    </subcellularLocation>
</comment>
<keyword evidence="5 6" id="KW-0456">Lyase</keyword>
<evidence type="ECO:0000256" key="4">
    <source>
        <dbReference type="ARBA" id="ARBA00022605"/>
    </source>
</evidence>
<comment type="catalytic activity">
    <reaction evidence="6">
        <text>2-(N(omega)-L-arginino)succinate = fumarate + L-arginine</text>
        <dbReference type="Rhea" id="RHEA:24020"/>
        <dbReference type="ChEBI" id="CHEBI:29806"/>
        <dbReference type="ChEBI" id="CHEBI:32682"/>
        <dbReference type="ChEBI" id="CHEBI:57472"/>
        <dbReference type="EC" id="4.3.2.1"/>
    </reaction>
</comment>
<dbReference type="InterPro" id="IPR024083">
    <property type="entry name" value="Fumarase/histidase_N"/>
</dbReference>
<dbReference type="Pfam" id="PF14698">
    <property type="entry name" value="ASL_C2"/>
    <property type="match status" value="1"/>
</dbReference>
<dbReference type="PANTHER" id="PTHR43814">
    <property type="entry name" value="ARGININOSUCCINATE LYASE"/>
    <property type="match status" value="1"/>
</dbReference>
<evidence type="ECO:0000256" key="6">
    <source>
        <dbReference type="HAMAP-Rule" id="MF_00006"/>
    </source>
</evidence>
<dbReference type="Gene3D" id="1.10.40.30">
    <property type="entry name" value="Fumarase/aspartase (C-terminal domain)"/>
    <property type="match status" value="1"/>
</dbReference>
<keyword evidence="10" id="KW-1185">Reference proteome</keyword>
<dbReference type="InterPro" id="IPR009049">
    <property type="entry name" value="Argininosuccinate_lyase"/>
</dbReference>
<dbReference type="InterPro" id="IPR020557">
    <property type="entry name" value="Fumarate_lyase_CS"/>
</dbReference>
<dbReference type="EC" id="4.3.2.1" evidence="2 6"/>
<dbReference type="STRING" id="679936.Sulac_0854"/>
<reference evidence="9 10" key="2">
    <citation type="journal article" date="2012" name="Stand. Genomic Sci.">
        <title>Complete genome sequence of the moderately thermophilic mineral-sulfide-oxidizing firmicute Sulfobacillus acidophilus type strain (NAL(T)).</title>
        <authorList>
            <person name="Anderson I."/>
            <person name="Chertkov O."/>
            <person name="Chen A."/>
            <person name="Saunders E."/>
            <person name="Lapidus A."/>
            <person name="Nolan M."/>
            <person name="Lucas S."/>
            <person name="Hammon N."/>
            <person name="Deshpande S."/>
            <person name="Cheng J.F."/>
            <person name="Han C."/>
            <person name="Tapia R."/>
            <person name="Goodwin L.A."/>
            <person name="Pitluck S."/>
            <person name="Liolios K."/>
            <person name="Pagani I."/>
            <person name="Ivanova N."/>
            <person name="Mikhailova N."/>
            <person name="Pati A."/>
            <person name="Palaniappan K."/>
            <person name="Land M."/>
            <person name="Pan C."/>
            <person name="Rohde M."/>
            <person name="Pukall R."/>
            <person name="Goker M."/>
            <person name="Detter J.C."/>
            <person name="Woyke T."/>
            <person name="Bristow J."/>
            <person name="Eisen J.A."/>
            <person name="Markowitz V."/>
            <person name="Hugenholtz P."/>
            <person name="Kyrpides N.C."/>
            <person name="Klenk H.P."/>
            <person name="Mavromatis K."/>
        </authorList>
    </citation>
    <scope>NUCLEOTIDE SEQUENCE [LARGE SCALE GENOMIC DNA]</scope>
    <source>
        <strain evidence="10">ATCC 700253 / DSM 10332 / NAL</strain>
    </source>
</reference>
<dbReference type="FunFam" id="1.20.200.10:FF:000015">
    <property type="entry name" value="argininosuccinate lyase isoform X2"/>
    <property type="match status" value="1"/>
</dbReference>
<dbReference type="InterPro" id="IPR022761">
    <property type="entry name" value="Fumarate_lyase_N"/>
</dbReference>
<dbReference type="CDD" id="cd01359">
    <property type="entry name" value="Argininosuccinate_lyase"/>
    <property type="match status" value="1"/>
</dbReference>
<dbReference type="NCBIfam" id="TIGR00838">
    <property type="entry name" value="argH"/>
    <property type="match status" value="1"/>
</dbReference>
<dbReference type="InterPro" id="IPR000362">
    <property type="entry name" value="Fumarate_lyase_fam"/>
</dbReference>
<reference evidence="10" key="1">
    <citation type="submission" date="2011-12" db="EMBL/GenBank/DDBJ databases">
        <title>The complete genome of chromosome of Sulfobacillus acidophilus DSM 10332.</title>
        <authorList>
            <person name="Lucas S."/>
            <person name="Han J."/>
            <person name="Lapidus A."/>
            <person name="Bruce D."/>
            <person name="Goodwin L."/>
            <person name="Pitluck S."/>
            <person name="Peters L."/>
            <person name="Kyrpides N."/>
            <person name="Mavromatis K."/>
            <person name="Ivanova N."/>
            <person name="Mikhailova N."/>
            <person name="Chertkov O."/>
            <person name="Saunders E."/>
            <person name="Detter J.C."/>
            <person name="Tapia R."/>
            <person name="Han C."/>
            <person name="Land M."/>
            <person name="Hauser L."/>
            <person name="Markowitz V."/>
            <person name="Cheng J.-F."/>
            <person name="Hugenholtz P."/>
            <person name="Woyke T."/>
            <person name="Wu D."/>
            <person name="Pukall R."/>
            <person name="Gehrich-Schroeter G."/>
            <person name="Schneider S."/>
            <person name="Klenk H.-P."/>
            <person name="Eisen J.A."/>
        </authorList>
    </citation>
    <scope>NUCLEOTIDE SEQUENCE [LARGE SCALE GENOMIC DNA]</scope>
    <source>
        <strain evidence="10">ATCC 700253 / DSM 10332 / NAL</strain>
    </source>
</reference>
<dbReference type="AlphaFoldDB" id="G8TS31"/>
<evidence type="ECO:0000259" key="7">
    <source>
        <dbReference type="Pfam" id="PF00206"/>
    </source>
</evidence>
<dbReference type="InterPro" id="IPR008948">
    <property type="entry name" value="L-Aspartase-like"/>
</dbReference>
<dbReference type="PANTHER" id="PTHR43814:SF1">
    <property type="entry name" value="ARGININOSUCCINATE LYASE"/>
    <property type="match status" value="1"/>
</dbReference>
<dbReference type="SUPFAM" id="SSF48557">
    <property type="entry name" value="L-aspartase-like"/>
    <property type="match status" value="1"/>
</dbReference>
<dbReference type="Pfam" id="PF00206">
    <property type="entry name" value="Lyase_1"/>
    <property type="match status" value="1"/>
</dbReference>
<dbReference type="PRINTS" id="PR00145">
    <property type="entry name" value="ARGSUCLYASE"/>
</dbReference>
<evidence type="ECO:0000313" key="9">
    <source>
        <dbReference type="EMBL" id="AEW04357.1"/>
    </source>
</evidence>
<dbReference type="PRINTS" id="PR00149">
    <property type="entry name" value="FUMRATELYASE"/>
</dbReference>
<dbReference type="Proteomes" id="UP000005439">
    <property type="component" value="Chromosome"/>
</dbReference>
<dbReference type="PATRIC" id="fig|679936.5.peg.905"/>
<protein>
    <recommendedName>
        <fullName evidence="2 6">Argininosuccinate lyase</fullName>
        <shortName evidence="6">ASAL</shortName>
        <ecNumber evidence="2 6">4.3.2.1</ecNumber>
    </recommendedName>
    <alternativeName>
        <fullName evidence="6">Arginosuccinase</fullName>
    </alternativeName>
</protein>
<dbReference type="KEGG" id="sap:Sulac_0854"/>
<keyword evidence="6" id="KW-0963">Cytoplasm</keyword>
<sequence length="433" mass="47131">MPDLWSGRLPGGLDPKARAFSSSLAVDWRLARYDIQGSLAHADMLAAVGLLTPEEHEAIQQGLEALLSEVEAGADPWDLMAEDVHSAVEQELTRRLGPVAGKLHTARSRNDQVALDLHLYVKDAGQKTIAALNHLVDTILGLAERWADLPLPGYTHMQPGQPVTVGHHLLAYVWMLLRDRSRIEDMAARANVSPLGAGALAGTTLPIDPTRTAHHLGFAGPYQNSLDAVSDRDFAIEFLADLALVAVHLSRLSEELILWSGREFGFITLSDHWATGSSMMPQKKNPDIAELIRGKSGVVIGQLTAFLTLMKGLPLAYNRDLQEDKGLLFTGVDTVLASLDAMAGLLAGITVNPKRIQEDMGEDLLATDWAEKLVQDGIPFREAHGQVAARFRDPQVKAASPDAIRHSLTLRDRPMGPGPAHVREQIRAARQLL</sequence>
<evidence type="ECO:0000259" key="8">
    <source>
        <dbReference type="Pfam" id="PF14698"/>
    </source>
</evidence>
<evidence type="ECO:0000256" key="2">
    <source>
        <dbReference type="ARBA" id="ARBA00012338"/>
    </source>
</evidence>
<dbReference type="HAMAP" id="MF_00006">
    <property type="entry name" value="Arg_succ_lyase"/>
    <property type="match status" value="1"/>
</dbReference>
<dbReference type="HOGENOM" id="CLU_027272_2_3_9"/>
<comment type="similarity">
    <text evidence="6">Belongs to the lyase 1 family. Argininosuccinate lyase subfamily.</text>
</comment>
<accession>G8TS31</accession>
<dbReference type="Gene3D" id="1.20.200.10">
    <property type="entry name" value="Fumarase/aspartase (Central domain)"/>
    <property type="match status" value="1"/>
</dbReference>
<feature type="domain" description="Fumarate lyase N-terminal" evidence="7">
    <location>
        <begin position="12"/>
        <end position="301"/>
    </location>
</feature>